<proteinExistence type="predicted"/>
<protein>
    <submittedName>
        <fullName evidence="1">Uncharacterized protein</fullName>
    </submittedName>
</protein>
<accession>A0A9Q9B673</accession>
<evidence type="ECO:0000313" key="1">
    <source>
        <dbReference type="EMBL" id="USW59723.1"/>
    </source>
</evidence>
<sequence>MSPSITTKSSPETIQSISTGALERQLSQLAGLYKERKHIIHLIQDHEAATLSSPGTSEVRQAIVLLGQALEAICAESARVLEILQDRYDQEDADGPG</sequence>
<gene>
    <name evidence="1" type="ORF">Slin15195_G130420</name>
</gene>
<dbReference type="EMBL" id="CP099432">
    <property type="protein sequence ID" value="USW59723.1"/>
    <property type="molecule type" value="Genomic_DNA"/>
</dbReference>
<evidence type="ECO:0000313" key="2">
    <source>
        <dbReference type="Proteomes" id="UP001056384"/>
    </source>
</evidence>
<organism evidence="1 2">
    <name type="scientific">Septoria linicola</name>
    <dbReference type="NCBI Taxonomy" id="215465"/>
    <lineage>
        <taxon>Eukaryota</taxon>
        <taxon>Fungi</taxon>
        <taxon>Dikarya</taxon>
        <taxon>Ascomycota</taxon>
        <taxon>Pezizomycotina</taxon>
        <taxon>Dothideomycetes</taxon>
        <taxon>Dothideomycetidae</taxon>
        <taxon>Mycosphaerellales</taxon>
        <taxon>Mycosphaerellaceae</taxon>
        <taxon>Septoria</taxon>
    </lineage>
</organism>
<keyword evidence="2" id="KW-1185">Reference proteome</keyword>
<dbReference type="Proteomes" id="UP001056384">
    <property type="component" value="Chromosome 15"/>
</dbReference>
<name>A0A9Q9B673_9PEZI</name>
<dbReference type="AlphaFoldDB" id="A0A9Q9B673"/>
<reference evidence="1" key="1">
    <citation type="submission" date="2022-06" db="EMBL/GenBank/DDBJ databases">
        <title>Complete genome sequences of two strains of the flax pathogen Septoria linicola.</title>
        <authorList>
            <person name="Lapalu N."/>
            <person name="Simon A."/>
            <person name="Demenou B."/>
            <person name="Paumier D."/>
            <person name="Guillot M.-P."/>
            <person name="Gout L."/>
            <person name="Valade R."/>
        </authorList>
    </citation>
    <scope>NUCLEOTIDE SEQUENCE</scope>
    <source>
        <strain evidence="1">SE15195</strain>
    </source>
</reference>